<dbReference type="PANTHER" id="PTHR14274">
    <property type="entry name" value="SMALL INTEGRAL MEMBRANE PROTEIN 8"/>
    <property type="match status" value="1"/>
</dbReference>
<comment type="subcellular location">
    <subcellularLocation>
        <location evidence="1">Membrane</location>
        <topology evidence="1">Single-pass membrane protein</topology>
    </subcellularLocation>
</comment>
<dbReference type="EMBL" id="KN122596">
    <property type="protein sequence ID" value="KFO29416.1"/>
    <property type="molecule type" value="Genomic_DNA"/>
</dbReference>
<dbReference type="Proteomes" id="UP000028990">
    <property type="component" value="Unassembled WGS sequence"/>
</dbReference>
<dbReference type="eggNOG" id="ENOG502S4X3">
    <property type="taxonomic scope" value="Eukaryota"/>
</dbReference>
<protein>
    <recommendedName>
        <fullName evidence="3">Small integral membrane protein 8</fullName>
    </recommendedName>
</protein>
<comment type="similarity">
    <text evidence="2">Belongs to the SMIM8 family.</text>
</comment>
<dbReference type="GO" id="GO:0016020">
    <property type="term" value="C:membrane"/>
    <property type="evidence" value="ECO:0007669"/>
    <property type="project" value="UniProtKB-SubCell"/>
</dbReference>
<organism evidence="9 10">
    <name type="scientific">Fukomys damarensis</name>
    <name type="common">Damaraland mole rat</name>
    <name type="synonym">Cryptomys damarensis</name>
    <dbReference type="NCBI Taxonomy" id="885580"/>
    <lineage>
        <taxon>Eukaryota</taxon>
        <taxon>Metazoa</taxon>
        <taxon>Chordata</taxon>
        <taxon>Craniata</taxon>
        <taxon>Vertebrata</taxon>
        <taxon>Euteleostomi</taxon>
        <taxon>Mammalia</taxon>
        <taxon>Eutheria</taxon>
        <taxon>Euarchontoglires</taxon>
        <taxon>Glires</taxon>
        <taxon>Rodentia</taxon>
        <taxon>Hystricomorpha</taxon>
        <taxon>Bathyergidae</taxon>
        <taxon>Fukomys</taxon>
    </lineage>
</organism>
<gene>
    <name evidence="9" type="ORF">H920_09202</name>
</gene>
<evidence type="ECO:0000256" key="3">
    <source>
        <dbReference type="ARBA" id="ARBA00014451"/>
    </source>
</evidence>
<reference evidence="9 10" key="1">
    <citation type="submission" date="2013-11" db="EMBL/GenBank/DDBJ databases">
        <title>The Damaraland mole rat (Fukomys damarensis) genome and evolution of African mole rats.</title>
        <authorList>
            <person name="Gladyshev V.N."/>
            <person name="Fang X."/>
        </authorList>
    </citation>
    <scope>NUCLEOTIDE SEQUENCE [LARGE SCALE GENOMIC DNA]</scope>
    <source>
        <tissue evidence="9">Liver</tissue>
    </source>
</reference>
<dbReference type="PANTHER" id="PTHR14274:SF1">
    <property type="entry name" value="SMALL INTEGRAL MEMBRANE PROTEIN 8"/>
    <property type="match status" value="1"/>
</dbReference>
<proteinExistence type="inferred from homology"/>
<feature type="region of interest" description="Disordered" evidence="7">
    <location>
        <begin position="130"/>
        <end position="152"/>
    </location>
</feature>
<dbReference type="Pfam" id="PF14937">
    <property type="entry name" value="DUF4500"/>
    <property type="match status" value="1"/>
</dbReference>
<evidence type="ECO:0000313" key="9">
    <source>
        <dbReference type="EMBL" id="KFO29416.1"/>
    </source>
</evidence>
<keyword evidence="5 8" id="KW-1133">Transmembrane helix</keyword>
<sequence>MIKDYSRPVWTRKVQLQAFPARTQPGPCLLGHTSPSQKAAWKKAAEAQEQLPEACSDTIDKYGQVSVKSWYGPEKHRYRLFQSGPSPDPGHVGPQAPAKDPQGRGTQVHKQQPEACPNTIGNKLLVKMSSAPEPPTFKQEPPKEKDFRNPGLGGVRTTTLFRAINPELFIKPNKPVMAFGLLSLSLCVAYIGYLHATQENKKDLYEAIDSEGHSYIQRRTSKWD</sequence>
<name>A0A091E2W4_FUKDA</name>
<dbReference type="AlphaFoldDB" id="A0A091E2W4"/>
<evidence type="ECO:0000313" key="10">
    <source>
        <dbReference type="Proteomes" id="UP000028990"/>
    </source>
</evidence>
<evidence type="ECO:0000256" key="4">
    <source>
        <dbReference type="ARBA" id="ARBA00022692"/>
    </source>
</evidence>
<keyword evidence="4 8" id="KW-0812">Transmembrane</keyword>
<feature type="region of interest" description="Disordered" evidence="7">
    <location>
        <begin position="78"/>
        <end position="117"/>
    </location>
</feature>
<evidence type="ECO:0000256" key="7">
    <source>
        <dbReference type="SAM" id="MobiDB-lite"/>
    </source>
</evidence>
<evidence type="ECO:0000256" key="6">
    <source>
        <dbReference type="ARBA" id="ARBA00023136"/>
    </source>
</evidence>
<dbReference type="InterPro" id="IPR026686">
    <property type="entry name" value="UPF0708"/>
</dbReference>
<evidence type="ECO:0000256" key="1">
    <source>
        <dbReference type="ARBA" id="ARBA00004167"/>
    </source>
</evidence>
<feature type="transmembrane region" description="Helical" evidence="8">
    <location>
        <begin position="176"/>
        <end position="196"/>
    </location>
</feature>
<evidence type="ECO:0000256" key="5">
    <source>
        <dbReference type="ARBA" id="ARBA00022989"/>
    </source>
</evidence>
<keyword evidence="6 8" id="KW-0472">Membrane</keyword>
<evidence type="ECO:0000256" key="8">
    <source>
        <dbReference type="SAM" id="Phobius"/>
    </source>
</evidence>
<keyword evidence="10" id="KW-1185">Reference proteome</keyword>
<evidence type="ECO:0000256" key="2">
    <source>
        <dbReference type="ARBA" id="ARBA00009328"/>
    </source>
</evidence>
<accession>A0A091E2W4</accession>